<accession>A0A5C1ASA5</accession>
<dbReference type="SMART" id="SM00382">
    <property type="entry name" value="AAA"/>
    <property type="match status" value="1"/>
</dbReference>
<protein>
    <submittedName>
        <fullName evidence="6">LPS export ABC transporter ATP-binding protein</fullName>
    </submittedName>
</protein>
<organism evidence="6 7">
    <name type="scientific">Limnoglobus roseus</name>
    <dbReference type="NCBI Taxonomy" id="2598579"/>
    <lineage>
        <taxon>Bacteria</taxon>
        <taxon>Pseudomonadati</taxon>
        <taxon>Planctomycetota</taxon>
        <taxon>Planctomycetia</taxon>
        <taxon>Gemmatales</taxon>
        <taxon>Gemmataceae</taxon>
        <taxon>Limnoglobus</taxon>
    </lineage>
</organism>
<dbReference type="Pfam" id="PF00005">
    <property type="entry name" value="ABC_tran"/>
    <property type="match status" value="1"/>
</dbReference>
<dbReference type="EMBL" id="CP042425">
    <property type="protein sequence ID" value="QEL21037.1"/>
    <property type="molecule type" value="Genomic_DNA"/>
</dbReference>
<dbReference type="Gene3D" id="3.40.50.300">
    <property type="entry name" value="P-loop containing nucleotide triphosphate hydrolases"/>
    <property type="match status" value="1"/>
</dbReference>
<name>A0A5C1ASA5_9BACT</name>
<dbReference type="GO" id="GO:0016887">
    <property type="term" value="F:ATP hydrolysis activity"/>
    <property type="evidence" value="ECO:0007669"/>
    <property type="project" value="InterPro"/>
</dbReference>
<dbReference type="GO" id="GO:0055085">
    <property type="term" value="P:transmembrane transport"/>
    <property type="evidence" value="ECO:0007669"/>
    <property type="project" value="InterPro"/>
</dbReference>
<evidence type="ECO:0000313" key="7">
    <source>
        <dbReference type="Proteomes" id="UP000324974"/>
    </source>
</evidence>
<keyword evidence="2" id="KW-0547">Nucleotide-binding</keyword>
<keyword evidence="1" id="KW-0813">Transport</keyword>
<dbReference type="RefSeq" id="WP_218575247.1">
    <property type="nucleotide sequence ID" value="NZ_CP042425.1"/>
</dbReference>
<proteinExistence type="predicted"/>
<dbReference type="InterPro" id="IPR030921">
    <property type="entry name" value="LPS_export_LptB"/>
</dbReference>
<dbReference type="PANTHER" id="PTHR45772">
    <property type="entry name" value="CONSERVED COMPONENT OF ABC TRANSPORTER FOR NATURAL AMINO ACIDS-RELATED"/>
    <property type="match status" value="1"/>
</dbReference>
<dbReference type="NCBIfam" id="TIGR04406">
    <property type="entry name" value="LPS_export_lptB"/>
    <property type="match status" value="1"/>
</dbReference>
<dbReference type="InterPro" id="IPR027417">
    <property type="entry name" value="P-loop_NTPase"/>
</dbReference>
<keyword evidence="7" id="KW-1185">Reference proteome</keyword>
<dbReference type="PROSITE" id="PS00211">
    <property type="entry name" value="ABC_TRANSPORTER_1"/>
    <property type="match status" value="1"/>
</dbReference>
<dbReference type="InterPro" id="IPR017871">
    <property type="entry name" value="ABC_transporter-like_CS"/>
</dbReference>
<evidence type="ECO:0000259" key="5">
    <source>
        <dbReference type="PROSITE" id="PS50893"/>
    </source>
</evidence>
<dbReference type="InterPro" id="IPR003439">
    <property type="entry name" value="ABC_transporter-like_ATP-bd"/>
</dbReference>
<feature type="region of interest" description="Disordered" evidence="4">
    <location>
        <begin position="264"/>
        <end position="367"/>
    </location>
</feature>
<keyword evidence="3 6" id="KW-0067">ATP-binding</keyword>
<evidence type="ECO:0000256" key="4">
    <source>
        <dbReference type="SAM" id="MobiDB-lite"/>
    </source>
</evidence>
<dbReference type="CDD" id="cd03218">
    <property type="entry name" value="ABC_YhbG"/>
    <property type="match status" value="1"/>
</dbReference>
<dbReference type="PROSITE" id="PS50893">
    <property type="entry name" value="ABC_TRANSPORTER_2"/>
    <property type="match status" value="1"/>
</dbReference>
<dbReference type="SUPFAM" id="SSF52540">
    <property type="entry name" value="P-loop containing nucleoside triphosphate hydrolases"/>
    <property type="match status" value="1"/>
</dbReference>
<evidence type="ECO:0000313" key="6">
    <source>
        <dbReference type="EMBL" id="QEL21037.1"/>
    </source>
</evidence>
<dbReference type="InterPro" id="IPR003593">
    <property type="entry name" value="AAA+_ATPase"/>
</dbReference>
<dbReference type="Proteomes" id="UP000324974">
    <property type="component" value="Chromosome"/>
</dbReference>
<dbReference type="KEGG" id="lrs:PX52LOC_08166"/>
<dbReference type="AlphaFoldDB" id="A0A5C1ASA5"/>
<gene>
    <name evidence="6" type="ORF">PX52LOC_08166</name>
</gene>
<dbReference type="InterPro" id="IPR051120">
    <property type="entry name" value="ABC_AA/LPS_Transport"/>
</dbReference>
<evidence type="ECO:0000256" key="2">
    <source>
        <dbReference type="ARBA" id="ARBA00022741"/>
    </source>
</evidence>
<reference evidence="7" key="1">
    <citation type="submission" date="2019-08" db="EMBL/GenBank/DDBJ databases">
        <title>Limnoglobus roseus gen. nov., sp. nov., a novel freshwater planctomycete with a giant genome from the family Gemmataceae.</title>
        <authorList>
            <person name="Kulichevskaya I.S."/>
            <person name="Naumoff D.G."/>
            <person name="Miroshnikov K."/>
            <person name="Ivanova A."/>
            <person name="Philippov D.A."/>
            <person name="Hakobyan A."/>
            <person name="Rijpstra I.C."/>
            <person name="Sinninghe Damste J.S."/>
            <person name="Liesack W."/>
            <person name="Dedysh S.N."/>
        </authorList>
    </citation>
    <scope>NUCLEOTIDE SEQUENCE [LARGE SCALE GENOMIC DNA]</scope>
    <source>
        <strain evidence="7">PX52</strain>
    </source>
</reference>
<feature type="domain" description="ABC transporter" evidence="5">
    <location>
        <begin position="4"/>
        <end position="244"/>
    </location>
</feature>
<feature type="compositionally biased region" description="Pro residues" evidence="4">
    <location>
        <begin position="303"/>
        <end position="322"/>
    </location>
</feature>
<dbReference type="PANTHER" id="PTHR45772:SF10">
    <property type="entry name" value="LIPOPOLYSACCHARIDE EXPORT SYSTEM ATP-BINDING PROTEIN LPTB"/>
    <property type="match status" value="1"/>
</dbReference>
<feature type="compositionally biased region" description="Pro residues" evidence="4">
    <location>
        <begin position="348"/>
        <end position="358"/>
    </location>
</feature>
<dbReference type="GO" id="GO:0043190">
    <property type="term" value="C:ATP-binding cassette (ABC) transporter complex"/>
    <property type="evidence" value="ECO:0007669"/>
    <property type="project" value="InterPro"/>
</dbReference>
<dbReference type="GO" id="GO:0005524">
    <property type="term" value="F:ATP binding"/>
    <property type="evidence" value="ECO:0007669"/>
    <property type="project" value="UniProtKB-KW"/>
</dbReference>
<evidence type="ECO:0000256" key="1">
    <source>
        <dbReference type="ARBA" id="ARBA00022448"/>
    </source>
</evidence>
<sequence>MALLEVRGLVKRFGSRTVVNGVSFDVNAGEVVGLLGPNGAGKTTSFRMATGQLTPNEGQVLFADKDVTTLPMFRRARLGMGYLSQEQSVFKKLSVEQNLLAILEALPRSRSLGRRLTRTERWDRTDQALTRFNLQHVRKNNSARCSGGEKRRLEIARCLVCEPLLILLDEPFAAVDPLTTEDIRHNIRDLATQGIGVLLTDHNVREVLKITDRSYLIKDGKVIAYGTPDHIKSDPVAIREYLGNTFADDYVPLRQATPSQIPWAETTRIVPPAPPPESLSPSPILDPYLPTNAEKNPPDDDPPPPPNGGRPVPKPSPNPIPRSGPTLNPIPANLLPGKSPSVTVQDEMPPPPAAPKPPETVLGPPLLPPIRGPVPSGPAPFGPSGPGSFSQPARQMLEYEKMRRMVDLLNTDGWQNGWHELALKGLDAVPVLLEALERRQPNIRHLAFRLLEQITGESLSFQADEADDVRLRQIAYLRAKLEPRRAA</sequence>
<evidence type="ECO:0000256" key="3">
    <source>
        <dbReference type="ARBA" id="ARBA00022840"/>
    </source>
</evidence>